<feature type="repeat" description="RCC1" evidence="1">
    <location>
        <begin position="1279"/>
        <end position="1317"/>
    </location>
</feature>
<evidence type="ECO:0000256" key="1">
    <source>
        <dbReference type="PROSITE-ProRule" id="PRU00235"/>
    </source>
</evidence>
<dbReference type="PANTHER" id="PTHR45982:SF1">
    <property type="entry name" value="REGULATOR OF CHROMOSOME CONDENSATION"/>
    <property type="match status" value="1"/>
</dbReference>
<evidence type="ECO:0000313" key="2">
    <source>
        <dbReference type="EMBL" id="CAE7841557.1"/>
    </source>
</evidence>
<feature type="repeat" description="RCC1" evidence="1">
    <location>
        <begin position="1318"/>
        <end position="1356"/>
    </location>
</feature>
<dbReference type="InterPro" id="IPR009091">
    <property type="entry name" value="RCC1/BLIP-II"/>
</dbReference>
<sequence length="1960" mass="207322">MALRLLDDSNHYVTPQDVYNLLLLGHHVRRTDWAKDVLPFLGWRVLRARAVAAGELATCAISEAGQLVCFGNNDYVQCDVPPDLGPVVAVAAGARHTCAVKASGELVCFGHNGRGQCDVPPDLAPVVAVAAGRYHTCAVKVSGELVCFGNDDCGRCDVPPDLGPVVAVAAGGHHTCAVKASGELVCFGYNGDGQCDVPPDLGPVVAVAAGRAHTCAVKASGELVCFGYIEYSQCDVPPDLGPVVAVAAGARHTYAVKASGELVCFGDNDDGQCDVPPDLGPVVAVAAGRAHTCAVKTSGELVCFGNNHYGQCDVPPGFKVRLAPHAIRPSTLDPTQEEASWIEHNIGSGWHVNDLQSQMHAGLTRVVHMQVSAVHKKLNEVLEQSTALQPCRQALQEEGLDWRLPPSGAKIFMEPVCFRAIRRGEASAPADPRIGVIPRSSRSIAFADSDGEVVPVSRSFLNIPAVTLLNPSSVSQSTTEDIANCEHHYVTPQDVYNLRLLRLHDEWPDWARRVLPFLGWRPLRASVVAANTYTTFAISPAGQLVCFGCIDNEDGQCDVPPDLGPLTVTAGNWHTCAVKASGELVCFGLNDSGQCDVPADLGPLVAVSARGFHTCAVKASGELVCFGNNGSGQCYVPPDLGASEAISMVSATSPLDLGSVVAVAAGADCTCAVKASGELVCFGNNAFGQRDVPRDLGPMVAVAAGERHTCAVKASGELVCFGLNDSGQCDVPRDLGPVVAVAAGNVHTCAVKASGELVCFGCNGDGLCDVPPGFKVRLAPQSIRPSTSDPTQEVLQPVHHSEPPADISQEEGAAIVAEQEASWIEHNIGSGWHGDDLQSRMPTGLTRVVHLTLSRSHRRLDEELEHSVALQSCRQDLQDAGLDWRLQPSGAKVFMEPVCFRAIRSHLSTMRLRPCDIFVAEHLEEDVRRVIRQIPGSLCVFPRSSQNMAFTDPYRGVALVSRSFLHIPAVTLLNPASVAQSTTEARTRQGYHGTKPRSLHIVQLVFATVPWSDLLLASSKGAIGGGMAVKAELALLGADVAPLEDELGKDWAPVTSAGKVQHHVEKQSVATVVECARRFSSQGCTRGARVERPAGSMALRLSEDTHHYVTPQDVYNLLLLGHHVRRTDWAKRVLPFLGWRLLRPIAVAARQRATYAISEAGQLVSFGQVVYAWQGDLGPVVAVAAGRFHTCAVKASGELVCVGDNFFSHLNGQCDVPADLGPVVAVAAGEYHTCAIKASGELVGFGSNRYGQCDVPPDLGPVVAVAAGYYHTCAVKASGELVCFGDNDDGQCHVPRDLGPVVTVAAGEGHTCAVKASGELVCFGDNGWGQCNLPRDLGPVVTVAAGEGHTCAVKASGELVCFGNNDYGQCDVPADLGPVVAVAAGEGHTCAVKASGELVCFGRDEHDQCDVPPGFTVRLASQSIRALTPDPTQEVLQHVHHSEPAADISQEEGTAIVAEQEASWIEHNIGSGWHGDDLQPRMNAGLTRVVHLTLSRSHRQLCADLAESPVLQPCRQALEAEGFGWQLEPFGAKIFMEPSCFRAVRSHLSTLRLRPCDIFVAEDLEEEVMRVICSLPYSLGVVPRSSQDIAFADSDGEVVLISRSFLNIPATTLLNPSSVTQSTTEAGELRGPMELLGLHNPQGGPRLCVFGRDLHHLCWLCAHRHRKGQALPYNVADTVLRFLTVLYECGAECQSRVAATSRRTYAIDSNRELVRFGVGGDDGVPSTLAGPLSCIAVGLSHVCLLKESGDLLCYGDTVPPNLGPAVAVTAGFYHTCVLKASGELVCFGSRGPSCNVPPGLGRVIAVAAGQHHTCAVRANGELVCFGGNQRGQCDVPVDLGPVSSVAAGLSFTCAVTAHGELICFGSNSHGQCDVPPDLGPVSAVAAGYAHTCAVKSTGQLVCFGGNDYGQCDVPADLDPVVAVAAGPHHTCAMTDRGMLVCFGDNQFRQCEIPASFRLRV</sequence>
<dbReference type="Gene3D" id="2.130.10.30">
    <property type="entry name" value="Regulator of chromosome condensation 1/beta-lactamase-inhibitor protein II"/>
    <property type="match status" value="8"/>
</dbReference>
<dbReference type="GO" id="GO:0005737">
    <property type="term" value="C:cytoplasm"/>
    <property type="evidence" value="ECO:0007669"/>
    <property type="project" value="TreeGrafter"/>
</dbReference>
<proteinExistence type="predicted"/>
<dbReference type="GO" id="GO:0005085">
    <property type="term" value="F:guanyl-nucleotide exchange factor activity"/>
    <property type="evidence" value="ECO:0007669"/>
    <property type="project" value="TreeGrafter"/>
</dbReference>
<feature type="repeat" description="RCC1" evidence="1">
    <location>
        <begin position="260"/>
        <end position="298"/>
    </location>
</feature>
<dbReference type="Proteomes" id="UP000601435">
    <property type="component" value="Unassembled WGS sequence"/>
</dbReference>
<feature type="repeat" description="RCC1" evidence="1">
    <location>
        <begin position="1240"/>
        <end position="1278"/>
    </location>
</feature>
<dbReference type="EMBL" id="CAJNJA010050509">
    <property type="protein sequence ID" value="CAE7841557.1"/>
    <property type="molecule type" value="Genomic_DNA"/>
</dbReference>
<feature type="repeat" description="RCC1" evidence="1">
    <location>
        <begin position="1859"/>
        <end position="1897"/>
    </location>
</feature>
<feature type="repeat" description="RCC1" evidence="1">
    <location>
        <begin position="716"/>
        <end position="754"/>
    </location>
</feature>
<dbReference type="InterPro" id="IPR051553">
    <property type="entry name" value="Ran_GTPase-activating"/>
</dbReference>
<gene>
    <name evidence="2" type="primary">Herc4</name>
    <name evidence="2" type="ORF">SNEC2469_LOCUS25539</name>
</gene>
<feature type="repeat" description="RCC1" evidence="1">
    <location>
        <begin position="1357"/>
        <end position="1395"/>
    </location>
</feature>
<dbReference type="SUPFAM" id="SSF50985">
    <property type="entry name" value="RCC1/BLIP-II"/>
    <property type="match status" value="4"/>
</dbReference>
<feature type="repeat" description="RCC1" evidence="1">
    <location>
        <begin position="143"/>
        <end position="181"/>
    </location>
</feature>
<dbReference type="InterPro" id="IPR000408">
    <property type="entry name" value="Reg_chr_condens"/>
</dbReference>
<evidence type="ECO:0000313" key="3">
    <source>
        <dbReference type="Proteomes" id="UP000601435"/>
    </source>
</evidence>
<accession>A0A812ZXU6</accession>
<feature type="repeat" description="RCC1" evidence="1">
    <location>
        <begin position="677"/>
        <end position="715"/>
    </location>
</feature>
<keyword evidence="3" id="KW-1185">Reference proteome</keyword>
<dbReference type="PROSITE" id="PS50012">
    <property type="entry name" value="RCC1_3"/>
    <property type="match status" value="12"/>
</dbReference>
<feature type="repeat" description="RCC1" evidence="1">
    <location>
        <begin position="182"/>
        <end position="220"/>
    </location>
</feature>
<protein>
    <submittedName>
        <fullName evidence="2">Herc4 protein</fullName>
    </submittedName>
</protein>
<feature type="repeat" description="RCC1" evidence="1">
    <location>
        <begin position="104"/>
        <end position="142"/>
    </location>
</feature>
<organism evidence="2 3">
    <name type="scientific">Symbiodinium necroappetens</name>
    <dbReference type="NCBI Taxonomy" id="1628268"/>
    <lineage>
        <taxon>Eukaryota</taxon>
        <taxon>Sar</taxon>
        <taxon>Alveolata</taxon>
        <taxon>Dinophyceae</taxon>
        <taxon>Suessiales</taxon>
        <taxon>Symbiodiniaceae</taxon>
        <taxon>Symbiodinium</taxon>
    </lineage>
</organism>
<dbReference type="OrthoDB" id="5370059at2759"/>
<dbReference type="Pfam" id="PF13540">
    <property type="entry name" value="RCC1_2"/>
    <property type="match status" value="22"/>
</dbReference>
<comment type="caution">
    <text evidence="2">The sequence shown here is derived from an EMBL/GenBank/DDBJ whole genome shotgun (WGS) entry which is preliminary data.</text>
</comment>
<dbReference type="PANTHER" id="PTHR45982">
    <property type="entry name" value="REGULATOR OF CHROMOSOME CONDENSATION"/>
    <property type="match status" value="1"/>
</dbReference>
<feature type="repeat" description="RCC1" evidence="1">
    <location>
        <begin position="1898"/>
        <end position="1936"/>
    </location>
</feature>
<name>A0A812ZXU6_9DINO</name>
<reference evidence="2" key="1">
    <citation type="submission" date="2021-02" db="EMBL/GenBank/DDBJ databases">
        <authorList>
            <person name="Dougan E. K."/>
            <person name="Rhodes N."/>
            <person name="Thang M."/>
            <person name="Chan C."/>
        </authorList>
    </citation>
    <scope>NUCLEOTIDE SEQUENCE</scope>
</reference>